<feature type="region of interest" description="Disordered" evidence="1">
    <location>
        <begin position="1"/>
        <end position="48"/>
    </location>
</feature>
<dbReference type="Proteomes" id="UP000265520">
    <property type="component" value="Unassembled WGS sequence"/>
</dbReference>
<accession>A0A392T5D5</accession>
<organism evidence="2 3">
    <name type="scientific">Trifolium medium</name>
    <dbReference type="NCBI Taxonomy" id="97028"/>
    <lineage>
        <taxon>Eukaryota</taxon>
        <taxon>Viridiplantae</taxon>
        <taxon>Streptophyta</taxon>
        <taxon>Embryophyta</taxon>
        <taxon>Tracheophyta</taxon>
        <taxon>Spermatophyta</taxon>
        <taxon>Magnoliopsida</taxon>
        <taxon>eudicotyledons</taxon>
        <taxon>Gunneridae</taxon>
        <taxon>Pentapetalae</taxon>
        <taxon>rosids</taxon>
        <taxon>fabids</taxon>
        <taxon>Fabales</taxon>
        <taxon>Fabaceae</taxon>
        <taxon>Papilionoideae</taxon>
        <taxon>50 kb inversion clade</taxon>
        <taxon>NPAAA clade</taxon>
        <taxon>Hologalegina</taxon>
        <taxon>IRL clade</taxon>
        <taxon>Trifolieae</taxon>
        <taxon>Trifolium</taxon>
    </lineage>
</organism>
<name>A0A392T5D5_9FABA</name>
<evidence type="ECO:0000256" key="1">
    <source>
        <dbReference type="SAM" id="MobiDB-lite"/>
    </source>
</evidence>
<evidence type="ECO:0000313" key="3">
    <source>
        <dbReference type="Proteomes" id="UP000265520"/>
    </source>
</evidence>
<keyword evidence="3" id="KW-1185">Reference proteome</keyword>
<protein>
    <submittedName>
        <fullName evidence="2">Uncharacterized protein</fullName>
    </submittedName>
</protein>
<evidence type="ECO:0000313" key="2">
    <source>
        <dbReference type="EMBL" id="MCI55724.1"/>
    </source>
</evidence>
<dbReference type="EMBL" id="LXQA010500678">
    <property type="protein sequence ID" value="MCI55724.1"/>
    <property type="molecule type" value="Genomic_DNA"/>
</dbReference>
<dbReference type="AlphaFoldDB" id="A0A392T5D5"/>
<feature type="non-terminal residue" evidence="2">
    <location>
        <position position="48"/>
    </location>
</feature>
<proteinExistence type="predicted"/>
<reference evidence="2 3" key="1">
    <citation type="journal article" date="2018" name="Front. Plant Sci.">
        <title>Red Clover (Trifolium pratense) and Zigzag Clover (T. medium) - A Picture of Genomic Similarities and Differences.</title>
        <authorList>
            <person name="Dluhosova J."/>
            <person name="Istvanek J."/>
            <person name="Nedelnik J."/>
            <person name="Repkova J."/>
        </authorList>
    </citation>
    <scope>NUCLEOTIDE SEQUENCE [LARGE SCALE GENOMIC DNA]</scope>
    <source>
        <strain evidence="3">cv. 10/8</strain>
        <tissue evidence="2">Leaf</tissue>
    </source>
</reference>
<sequence length="48" mass="4792">MLLPLSLAMPIMSGTGMPTPGSPCSGSAMSPSEAELKSSKIPPSDTVT</sequence>
<comment type="caution">
    <text evidence="2">The sequence shown here is derived from an EMBL/GenBank/DDBJ whole genome shotgun (WGS) entry which is preliminary data.</text>
</comment>